<name>A0ABT5GRC5_9VIBR</name>
<evidence type="ECO:0000313" key="1">
    <source>
        <dbReference type="EMBL" id="MDC5739821.1"/>
    </source>
</evidence>
<dbReference type="RefSeq" id="WP_272237484.1">
    <property type="nucleotide sequence ID" value="NZ_JAPFIQ010000024.1"/>
</dbReference>
<accession>A0ABT5GRC5</accession>
<gene>
    <name evidence="1" type="ORF">OPW20_07060</name>
</gene>
<reference evidence="1" key="1">
    <citation type="submission" date="2022-11" db="EMBL/GenBank/DDBJ databases">
        <title>Role of the vibriolysin VemA secreted by the emergent pathogen Vibrio europaeus in the colonization of Manila clam mucus.</title>
        <authorList>
            <person name="Martinez C."/>
            <person name="Rodriguez S."/>
            <person name="Vences A."/>
            <person name="Barja J.L."/>
            <person name="Toranzo A.E."/>
            <person name="Dubert J."/>
        </authorList>
    </citation>
    <scope>NUCLEOTIDE SEQUENCE</scope>
    <source>
        <strain evidence="1">3454</strain>
    </source>
</reference>
<organism evidence="1 2">
    <name type="scientific">Vibrio europaeus</name>
    <dbReference type="NCBI Taxonomy" id="300876"/>
    <lineage>
        <taxon>Bacteria</taxon>
        <taxon>Pseudomonadati</taxon>
        <taxon>Pseudomonadota</taxon>
        <taxon>Gammaproteobacteria</taxon>
        <taxon>Vibrionales</taxon>
        <taxon>Vibrionaceae</taxon>
        <taxon>Vibrio</taxon>
        <taxon>Vibrio oreintalis group</taxon>
    </lineage>
</organism>
<evidence type="ECO:0000313" key="2">
    <source>
        <dbReference type="Proteomes" id="UP001150001"/>
    </source>
</evidence>
<dbReference type="EMBL" id="JAPFIT010000011">
    <property type="protein sequence ID" value="MDC5739821.1"/>
    <property type="molecule type" value="Genomic_DNA"/>
</dbReference>
<sequence>MASFINKPIIRELVGSLAFAVVLTGTAPTIANHLEATEYVQDLFQVKTIGEYVDKTRGEDTSLLKYHVRACYEIFFRYTAPSTMFDASALVLFAEVNDKAKY</sequence>
<proteinExistence type="predicted"/>
<protein>
    <submittedName>
        <fullName evidence="1">Uncharacterized protein</fullName>
    </submittedName>
</protein>
<keyword evidence="2" id="KW-1185">Reference proteome</keyword>
<dbReference type="Proteomes" id="UP001150001">
    <property type="component" value="Unassembled WGS sequence"/>
</dbReference>
<comment type="caution">
    <text evidence="1">The sequence shown here is derived from an EMBL/GenBank/DDBJ whole genome shotgun (WGS) entry which is preliminary data.</text>
</comment>